<dbReference type="Proteomes" id="UP000261540">
    <property type="component" value="Unplaced"/>
</dbReference>
<evidence type="ECO:0000313" key="1">
    <source>
        <dbReference type="Ensembl" id="ENSPKIP00000015595.1"/>
    </source>
</evidence>
<reference evidence="1" key="2">
    <citation type="submission" date="2025-09" db="UniProtKB">
        <authorList>
            <consortium name="Ensembl"/>
        </authorList>
    </citation>
    <scope>IDENTIFICATION</scope>
</reference>
<sequence length="142" mass="15653">IHLCIHTSSHLITYCCQVNRIWRPTCTTDPMRAGPSSPARSTSLSCLRACPNAHGKRLPLLNDSQPVRVKPRAGDGRSERPAQLFGTIVLYSTCLVTPLTHKKASYSALPPPPFSLRLQNEPQESPTVGRTSWPPLARFAQL</sequence>
<evidence type="ECO:0000313" key="2">
    <source>
        <dbReference type="Proteomes" id="UP000261540"/>
    </source>
</evidence>
<dbReference type="AlphaFoldDB" id="A0A3B3RCE9"/>
<protein>
    <submittedName>
        <fullName evidence="1">Uncharacterized protein</fullName>
    </submittedName>
</protein>
<reference evidence="1" key="1">
    <citation type="submission" date="2025-08" db="UniProtKB">
        <authorList>
            <consortium name="Ensembl"/>
        </authorList>
    </citation>
    <scope>IDENTIFICATION</scope>
</reference>
<keyword evidence="2" id="KW-1185">Reference proteome</keyword>
<dbReference type="Ensembl" id="ENSPKIT00000040064.1">
    <property type="protein sequence ID" value="ENSPKIP00000015595.1"/>
    <property type="gene ID" value="ENSPKIG00000002256.1"/>
</dbReference>
<name>A0A3B3RCE9_9TELE</name>
<proteinExistence type="predicted"/>
<accession>A0A3B3RCE9</accession>
<organism evidence="1 2">
    <name type="scientific">Paramormyrops kingsleyae</name>
    <dbReference type="NCBI Taxonomy" id="1676925"/>
    <lineage>
        <taxon>Eukaryota</taxon>
        <taxon>Metazoa</taxon>
        <taxon>Chordata</taxon>
        <taxon>Craniata</taxon>
        <taxon>Vertebrata</taxon>
        <taxon>Euteleostomi</taxon>
        <taxon>Actinopterygii</taxon>
        <taxon>Neopterygii</taxon>
        <taxon>Teleostei</taxon>
        <taxon>Osteoglossocephala</taxon>
        <taxon>Osteoglossomorpha</taxon>
        <taxon>Osteoglossiformes</taxon>
        <taxon>Mormyridae</taxon>
        <taxon>Paramormyrops</taxon>
    </lineage>
</organism>